<dbReference type="InterPro" id="IPR036388">
    <property type="entry name" value="WH-like_DNA-bd_sf"/>
</dbReference>
<dbReference type="SUPFAM" id="SSF49562">
    <property type="entry name" value="C2 domain (Calcium/lipid-binding domain, CaLB)"/>
    <property type="match status" value="1"/>
</dbReference>
<dbReference type="AlphaFoldDB" id="A0A2P6MWS9"/>
<dbReference type="EMBL" id="MDYQ01000344">
    <property type="protein sequence ID" value="PRP76172.1"/>
    <property type="molecule type" value="Genomic_DNA"/>
</dbReference>
<feature type="compositionally biased region" description="Low complexity" evidence="1">
    <location>
        <begin position="332"/>
        <end position="360"/>
    </location>
</feature>
<comment type="caution">
    <text evidence="5">The sequence shown here is derived from an EMBL/GenBank/DDBJ whole genome shotgun (WGS) entry which is preliminary data.</text>
</comment>
<dbReference type="Pfam" id="PF13884">
    <property type="entry name" value="Peptidase_S74"/>
    <property type="match status" value="1"/>
</dbReference>
<accession>A0A2P6MWS9</accession>
<dbReference type="STRING" id="1890364.A0A2P6MWS9"/>
<gene>
    <name evidence="5" type="ORF">PROFUN_15333</name>
</gene>
<dbReference type="Gene3D" id="1.10.10.10">
    <property type="entry name" value="Winged helix-like DNA-binding domain superfamily/Winged helix DNA-binding domain"/>
    <property type="match status" value="1"/>
</dbReference>
<keyword evidence="2" id="KW-0472">Membrane</keyword>
<evidence type="ECO:0000259" key="4">
    <source>
        <dbReference type="PROSITE" id="PS51688"/>
    </source>
</evidence>
<dbReference type="Gene3D" id="2.60.40.150">
    <property type="entry name" value="C2 domain"/>
    <property type="match status" value="1"/>
</dbReference>
<dbReference type="Proteomes" id="UP000241769">
    <property type="component" value="Unassembled WGS sequence"/>
</dbReference>
<keyword evidence="6" id="KW-1185">Reference proteome</keyword>
<feature type="compositionally biased region" description="Polar residues" evidence="1">
    <location>
        <begin position="278"/>
        <end position="288"/>
    </location>
</feature>
<evidence type="ECO:0008006" key="7">
    <source>
        <dbReference type="Google" id="ProtNLM"/>
    </source>
</evidence>
<sequence>MDSSSWSGGSTSSDHDLNLFGEDLKFVNNDSHGTHLSAEEDYYNGTALEPLEIDLDGFSSEFVKEPAAARTIRDSNNSDNQNAGREFECILYHKPRGCKGIWTQVEKHSAIRVTKGKGKWLKLDVRSQHSFRQSDVDVFLADISGAHSAQQIIEQRLAHNRNEGFTIGPTVERAPAETGGFHLLEIELKLDRVCKRLQFWAVLKMSGRVLIGRSVEFSAHNNGKTRVDSDHTASPASSEEYSSPGEQMITLSELPSSLPNHTSVATQRNNDHPAEASRNGSNAAPQRRTTNDKARARPAPQMAPQAHHPTATPMGSNSTTISTLLASVQHGQQQQAAQIPMHNQYQQHHQQQQQQQQQQQVKVPPNAQNQGKMGGFEMQNGPSMYSNYELHSIADDRSFQMQGSGSSPGYMSSPNDYNEMENQRQAMMQQQFHQNNKPHSVYIQPNAHGGFDDYEMTDIKMYGNGGNQQGQTFNPNKRKQIISSPESGAEYNANGYYSPDSTTTLPGSLKVNGVVKAHAFIQFSDLRLKANLQELTDAVNIISQLEGRSYTWKNDVGIGHETGGRRVIGLIAQQVQKVVPEIVYEDKETGLLSVSYAEIVPILIEAFKQQSTENQARQEGVDKELAELRHKLEAIDQNMFDDEDVEPNSKVGKFLWRLKHKITPDTLPKLIGMRFGTIIIFIIGLLMLVFGSITLGMLLFAADQTLHTEILGASGLKQMDASGAADPYVEVDIGADVYQTATRWNTTQPVWGQTFSLPLDPSTVELTYVVFDQDNNPDYGPRRMGTVVIPIANLTSGELLDRWFPLQPSSPGDNTSGQLHVTVLLLDRKPPGYEVSLITIGVVFLVLSLVWGSFVWCRSSKIRRPRESSVRRVDAGEKRREKMAIPKEAC</sequence>
<feature type="transmembrane region" description="Helical" evidence="2">
    <location>
        <begin position="678"/>
        <end position="702"/>
    </location>
</feature>
<evidence type="ECO:0000256" key="2">
    <source>
        <dbReference type="SAM" id="Phobius"/>
    </source>
</evidence>
<dbReference type="OrthoDB" id="27041at2759"/>
<name>A0A2P6MWS9_9EUKA</name>
<feature type="region of interest" description="Disordered" evidence="1">
    <location>
        <begin position="221"/>
        <end position="373"/>
    </location>
</feature>
<organism evidence="5 6">
    <name type="scientific">Planoprotostelium fungivorum</name>
    <dbReference type="NCBI Taxonomy" id="1890364"/>
    <lineage>
        <taxon>Eukaryota</taxon>
        <taxon>Amoebozoa</taxon>
        <taxon>Evosea</taxon>
        <taxon>Variosea</taxon>
        <taxon>Cavosteliida</taxon>
        <taxon>Cavosteliaceae</taxon>
        <taxon>Planoprotostelium</taxon>
    </lineage>
</organism>
<dbReference type="InterPro" id="IPR030392">
    <property type="entry name" value="S74_ICA"/>
</dbReference>
<feature type="compositionally biased region" description="Low complexity" evidence="1">
    <location>
        <begin position="233"/>
        <end position="244"/>
    </location>
</feature>
<dbReference type="CDD" id="cd00030">
    <property type="entry name" value="C2"/>
    <property type="match status" value="1"/>
</dbReference>
<dbReference type="PANTHER" id="PTHR47042:SF4">
    <property type="entry name" value="OS02G0313700 PROTEIN"/>
    <property type="match status" value="1"/>
</dbReference>
<dbReference type="InterPro" id="IPR052847">
    <property type="entry name" value="Ext_Synaptotagmin/KAHRP-like"/>
</dbReference>
<feature type="domain" description="C2" evidence="3">
    <location>
        <begin position="689"/>
        <end position="804"/>
    </location>
</feature>
<dbReference type="SMART" id="SM00239">
    <property type="entry name" value="C2"/>
    <property type="match status" value="1"/>
</dbReference>
<feature type="domain" description="Peptidase S74" evidence="4">
    <location>
        <begin position="524"/>
        <end position="621"/>
    </location>
</feature>
<dbReference type="InterPro" id="IPR000008">
    <property type="entry name" value="C2_dom"/>
</dbReference>
<dbReference type="PANTHER" id="PTHR47042">
    <property type="entry name" value="C2 DOMAIN-CONTAINING PROTEIN-LIKE"/>
    <property type="match status" value="1"/>
</dbReference>
<dbReference type="InterPro" id="IPR035892">
    <property type="entry name" value="C2_domain_sf"/>
</dbReference>
<dbReference type="InParanoid" id="A0A2P6MWS9"/>
<evidence type="ECO:0000256" key="1">
    <source>
        <dbReference type="SAM" id="MobiDB-lite"/>
    </source>
</evidence>
<proteinExistence type="predicted"/>
<keyword evidence="2" id="KW-0812">Transmembrane</keyword>
<dbReference type="PROSITE" id="PS51688">
    <property type="entry name" value="ICA"/>
    <property type="match status" value="1"/>
</dbReference>
<feature type="transmembrane region" description="Helical" evidence="2">
    <location>
        <begin position="835"/>
        <end position="857"/>
    </location>
</feature>
<feature type="compositionally biased region" description="Low complexity" evidence="1">
    <location>
        <begin position="297"/>
        <end position="311"/>
    </location>
</feature>
<evidence type="ECO:0000259" key="3">
    <source>
        <dbReference type="PROSITE" id="PS50004"/>
    </source>
</evidence>
<dbReference type="Pfam" id="PF00168">
    <property type="entry name" value="C2"/>
    <property type="match status" value="1"/>
</dbReference>
<dbReference type="PROSITE" id="PS50004">
    <property type="entry name" value="C2"/>
    <property type="match status" value="1"/>
</dbReference>
<feature type="compositionally biased region" description="Polar residues" evidence="1">
    <location>
        <begin position="313"/>
        <end position="331"/>
    </location>
</feature>
<keyword evidence="2" id="KW-1133">Transmembrane helix</keyword>
<feature type="compositionally biased region" description="Polar residues" evidence="1">
    <location>
        <begin position="249"/>
        <end position="268"/>
    </location>
</feature>
<evidence type="ECO:0000313" key="6">
    <source>
        <dbReference type="Proteomes" id="UP000241769"/>
    </source>
</evidence>
<protein>
    <recommendedName>
        <fullName evidence="7">C2 domain-containing protein</fullName>
    </recommendedName>
</protein>
<reference evidence="5 6" key="1">
    <citation type="journal article" date="2018" name="Genome Biol. Evol.">
        <title>Multiple Roots of Fruiting Body Formation in Amoebozoa.</title>
        <authorList>
            <person name="Hillmann F."/>
            <person name="Forbes G."/>
            <person name="Novohradska S."/>
            <person name="Ferling I."/>
            <person name="Riege K."/>
            <person name="Groth M."/>
            <person name="Westermann M."/>
            <person name="Marz M."/>
            <person name="Spaller T."/>
            <person name="Winckler T."/>
            <person name="Schaap P."/>
            <person name="Glockner G."/>
        </authorList>
    </citation>
    <scope>NUCLEOTIDE SEQUENCE [LARGE SCALE GENOMIC DNA]</scope>
    <source>
        <strain evidence="5 6">Jena</strain>
    </source>
</reference>
<evidence type="ECO:0000313" key="5">
    <source>
        <dbReference type="EMBL" id="PRP76172.1"/>
    </source>
</evidence>